<dbReference type="EMBL" id="JARKIB010000020">
    <property type="protein sequence ID" value="KAJ7768378.1"/>
    <property type="molecule type" value="Genomic_DNA"/>
</dbReference>
<protein>
    <submittedName>
        <fullName evidence="2">Uncharacterized protein</fullName>
    </submittedName>
</protein>
<dbReference type="Proteomes" id="UP001215598">
    <property type="component" value="Unassembled WGS sequence"/>
</dbReference>
<sequence length="114" mass="13097">MNSCINQVIGNSVNWLLLGLLLAQLYTYCRRVQRDPSLLRTLVGAIVFFELAHTALLTYHGWWLWLILTESVYGRIKPWDVVNSSNYRARMLVDAACRRSRAIVLRIVSGPTTF</sequence>
<name>A0AAD7JN39_9AGAR</name>
<gene>
    <name evidence="2" type="ORF">B0H16DRAFT_315723</name>
</gene>
<evidence type="ECO:0000313" key="3">
    <source>
        <dbReference type="Proteomes" id="UP001215598"/>
    </source>
</evidence>
<accession>A0AAD7JN39</accession>
<organism evidence="2 3">
    <name type="scientific">Mycena metata</name>
    <dbReference type="NCBI Taxonomy" id="1033252"/>
    <lineage>
        <taxon>Eukaryota</taxon>
        <taxon>Fungi</taxon>
        <taxon>Dikarya</taxon>
        <taxon>Basidiomycota</taxon>
        <taxon>Agaricomycotina</taxon>
        <taxon>Agaricomycetes</taxon>
        <taxon>Agaricomycetidae</taxon>
        <taxon>Agaricales</taxon>
        <taxon>Marasmiineae</taxon>
        <taxon>Mycenaceae</taxon>
        <taxon>Mycena</taxon>
    </lineage>
</organism>
<feature type="transmembrane region" description="Helical" evidence="1">
    <location>
        <begin position="41"/>
        <end position="65"/>
    </location>
</feature>
<keyword evidence="1" id="KW-0812">Transmembrane</keyword>
<evidence type="ECO:0000313" key="2">
    <source>
        <dbReference type="EMBL" id="KAJ7768378.1"/>
    </source>
</evidence>
<keyword evidence="1" id="KW-1133">Transmembrane helix</keyword>
<keyword evidence="3" id="KW-1185">Reference proteome</keyword>
<reference evidence="2" key="1">
    <citation type="submission" date="2023-03" db="EMBL/GenBank/DDBJ databases">
        <title>Massive genome expansion in bonnet fungi (Mycena s.s.) driven by repeated elements and novel gene families across ecological guilds.</title>
        <authorList>
            <consortium name="Lawrence Berkeley National Laboratory"/>
            <person name="Harder C.B."/>
            <person name="Miyauchi S."/>
            <person name="Viragh M."/>
            <person name="Kuo A."/>
            <person name="Thoen E."/>
            <person name="Andreopoulos B."/>
            <person name="Lu D."/>
            <person name="Skrede I."/>
            <person name="Drula E."/>
            <person name="Henrissat B."/>
            <person name="Morin E."/>
            <person name="Kohler A."/>
            <person name="Barry K."/>
            <person name="LaButti K."/>
            <person name="Morin E."/>
            <person name="Salamov A."/>
            <person name="Lipzen A."/>
            <person name="Mereny Z."/>
            <person name="Hegedus B."/>
            <person name="Baldrian P."/>
            <person name="Stursova M."/>
            <person name="Weitz H."/>
            <person name="Taylor A."/>
            <person name="Grigoriev I.V."/>
            <person name="Nagy L.G."/>
            <person name="Martin F."/>
            <person name="Kauserud H."/>
        </authorList>
    </citation>
    <scope>NUCLEOTIDE SEQUENCE</scope>
    <source>
        <strain evidence="2">CBHHK182m</strain>
    </source>
</reference>
<keyword evidence="1" id="KW-0472">Membrane</keyword>
<dbReference type="AlphaFoldDB" id="A0AAD7JN39"/>
<evidence type="ECO:0000256" key="1">
    <source>
        <dbReference type="SAM" id="Phobius"/>
    </source>
</evidence>
<feature type="transmembrane region" description="Helical" evidence="1">
    <location>
        <begin position="12"/>
        <end position="29"/>
    </location>
</feature>
<comment type="caution">
    <text evidence="2">The sequence shown here is derived from an EMBL/GenBank/DDBJ whole genome shotgun (WGS) entry which is preliminary data.</text>
</comment>
<proteinExistence type="predicted"/>